<accession>A0A316HWK3</accession>
<gene>
    <name evidence="1" type="ORF">C8D88_107251</name>
</gene>
<comment type="caution">
    <text evidence="1">The sequence shown here is derived from an EMBL/GenBank/DDBJ whole genome shotgun (WGS) entry which is preliminary data.</text>
</comment>
<reference evidence="1 2" key="1">
    <citation type="submission" date="2018-05" db="EMBL/GenBank/DDBJ databases">
        <title>Genomic Encyclopedia of Type Strains, Phase IV (KMG-IV): sequencing the most valuable type-strain genomes for metagenomic binning, comparative biology and taxonomic classification.</title>
        <authorList>
            <person name="Goeker M."/>
        </authorList>
    </citation>
    <scope>NUCLEOTIDE SEQUENCE [LARGE SCALE GENOMIC DNA]</scope>
    <source>
        <strain evidence="1 2">DSM 45480</strain>
    </source>
</reference>
<dbReference type="Proteomes" id="UP000246005">
    <property type="component" value="Unassembled WGS sequence"/>
</dbReference>
<proteinExistence type="predicted"/>
<name>A0A316HWK3_9PSEU</name>
<dbReference type="AlphaFoldDB" id="A0A316HWK3"/>
<dbReference type="RefSeq" id="WP_211337466.1">
    <property type="nucleotide sequence ID" value="NZ_QGHB01000007.1"/>
</dbReference>
<protein>
    <submittedName>
        <fullName evidence="1">Uncharacterized protein</fullName>
    </submittedName>
</protein>
<evidence type="ECO:0000313" key="1">
    <source>
        <dbReference type="EMBL" id="PWK85044.1"/>
    </source>
</evidence>
<evidence type="ECO:0000313" key="2">
    <source>
        <dbReference type="Proteomes" id="UP000246005"/>
    </source>
</evidence>
<dbReference type="EMBL" id="QGHB01000007">
    <property type="protein sequence ID" value="PWK85044.1"/>
    <property type="molecule type" value="Genomic_DNA"/>
</dbReference>
<sequence length="56" mass="6314">MSHLDWSAVIAVGEPAVSTLLDRADELAEAIAPRWYPRAVERPGEIWVVLHRTFTN</sequence>
<organism evidence="1 2">
    <name type="scientific">Lentzea atacamensis</name>
    <dbReference type="NCBI Taxonomy" id="531938"/>
    <lineage>
        <taxon>Bacteria</taxon>
        <taxon>Bacillati</taxon>
        <taxon>Actinomycetota</taxon>
        <taxon>Actinomycetes</taxon>
        <taxon>Pseudonocardiales</taxon>
        <taxon>Pseudonocardiaceae</taxon>
        <taxon>Lentzea</taxon>
    </lineage>
</organism>